<dbReference type="PANTHER" id="PTHR43209">
    <property type="entry name" value="TRNA SULFURTRANSFERASE"/>
    <property type="match status" value="1"/>
</dbReference>
<organism evidence="5 6">
    <name type="scientific">candidate division MSBL1 archaeon SCGC-AAA259A05</name>
    <dbReference type="NCBI Taxonomy" id="1698259"/>
    <lineage>
        <taxon>Archaea</taxon>
        <taxon>Methanobacteriati</taxon>
        <taxon>Methanobacteriota</taxon>
        <taxon>candidate division MSBL1</taxon>
    </lineage>
</organism>
<evidence type="ECO:0000256" key="1">
    <source>
        <dbReference type="ARBA" id="ARBA00022741"/>
    </source>
</evidence>
<dbReference type="AlphaFoldDB" id="A0A133U3E9"/>
<dbReference type="GO" id="GO:0004810">
    <property type="term" value="F:CCA tRNA nucleotidyltransferase activity"/>
    <property type="evidence" value="ECO:0007669"/>
    <property type="project" value="InterPro"/>
</dbReference>
<dbReference type="PANTHER" id="PTHR43209:SF1">
    <property type="entry name" value="TRNA SULFURTRANSFERASE"/>
    <property type="match status" value="1"/>
</dbReference>
<feature type="domain" description="Thil AANH" evidence="4">
    <location>
        <begin position="19"/>
        <end position="174"/>
    </location>
</feature>
<comment type="caution">
    <text evidence="5">The sequence shown here is derived from an EMBL/GenBank/DDBJ whole genome shotgun (WGS) entry which is preliminary data.</text>
</comment>
<accession>A0A133U3E9</accession>
<gene>
    <name evidence="5" type="ORF">AKJ57_06460</name>
</gene>
<protein>
    <recommendedName>
        <fullName evidence="4">Thil AANH domain-containing protein</fullName>
    </recommendedName>
</protein>
<dbReference type="SUPFAM" id="SSF52402">
    <property type="entry name" value="Adenine nucleotide alpha hydrolases-like"/>
    <property type="match status" value="1"/>
</dbReference>
<evidence type="ECO:0000259" key="4">
    <source>
        <dbReference type="Pfam" id="PF02568"/>
    </source>
</evidence>
<dbReference type="InterPro" id="IPR014729">
    <property type="entry name" value="Rossmann-like_a/b/a_fold"/>
</dbReference>
<dbReference type="Proteomes" id="UP000070163">
    <property type="component" value="Unassembled WGS sequence"/>
</dbReference>
<dbReference type="GO" id="GO:0052837">
    <property type="term" value="P:thiazole biosynthetic process"/>
    <property type="evidence" value="ECO:0007669"/>
    <property type="project" value="TreeGrafter"/>
</dbReference>
<dbReference type="GO" id="GO:0005524">
    <property type="term" value="F:ATP binding"/>
    <property type="evidence" value="ECO:0007669"/>
    <property type="project" value="UniProtKB-KW"/>
</dbReference>
<dbReference type="Pfam" id="PF02568">
    <property type="entry name" value="ThiI"/>
    <property type="match status" value="1"/>
</dbReference>
<dbReference type="GO" id="GO:0002937">
    <property type="term" value="P:tRNA 4-thiouridine biosynthesis"/>
    <property type="evidence" value="ECO:0007669"/>
    <property type="project" value="TreeGrafter"/>
</dbReference>
<evidence type="ECO:0000313" key="5">
    <source>
        <dbReference type="EMBL" id="KXA88700.1"/>
    </source>
</evidence>
<sequence>DDAYIFTKIVEGIGGLPVGSQGRVITLFSGSIDSLVSTYLLLKRGSLPYPLFLDPGRTGEEGEERILDLCRRLLKFHPELKLLTAPFRPLLEEISEKIPEKMRWIVCRRMYLRLAQSIAEEVGAKALVSSADINQISSWPLENVKIIEEKIEYPLLYPLTGFDEEQISSIGKEIIGSGRPPEDLHPCPQTVPEPSDMDLEGIQEKEKNILEKELMESSLASLEIHELR</sequence>
<feature type="non-terminal residue" evidence="5">
    <location>
        <position position="1"/>
    </location>
</feature>
<name>A0A133U3E9_9EURY</name>
<dbReference type="InterPro" id="IPR020536">
    <property type="entry name" value="ThiI_AANH"/>
</dbReference>
<evidence type="ECO:0000256" key="3">
    <source>
        <dbReference type="SAM" id="MobiDB-lite"/>
    </source>
</evidence>
<proteinExistence type="predicted"/>
<keyword evidence="2" id="KW-0067">ATP-binding</keyword>
<dbReference type="InterPro" id="IPR050102">
    <property type="entry name" value="tRNA_sulfurtransferase_ThiI"/>
</dbReference>
<dbReference type="Gene3D" id="3.40.50.620">
    <property type="entry name" value="HUPs"/>
    <property type="match status" value="1"/>
</dbReference>
<dbReference type="GO" id="GO:0005829">
    <property type="term" value="C:cytosol"/>
    <property type="evidence" value="ECO:0007669"/>
    <property type="project" value="TreeGrafter"/>
</dbReference>
<keyword evidence="1" id="KW-0547">Nucleotide-binding</keyword>
<evidence type="ECO:0000313" key="6">
    <source>
        <dbReference type="Proteomes" id="UP000070163"/>
    </source>
</evidence>
<feature type="region of interest" description="Disordered" evidence="3">
    <location>
        <begin position="174"/>
        <end position="199"/>
    </location>
</feature>
<evidence type="ECO:0000256" key="2">
    <source>
        <dbReference type="ARBA" id="ARBA00022840"/>
    </source>
</evidence>
<reference evidence="5 6" key="1">
    <citation type="journal article" date="2016" name="Sci. Rep.">
        <title>Metabolic traits of an uncultured archaeal lineage -MSBL1- from brine pools of the Red Sea.</title>
        <authorList>
            <person name="Mwirichia R."/>
            <person name="Alam I."/>
            <person name="Rashid M."/>
            <person name="Vinu M."/>
            <person name="Ba-Alawi W."/>
            <person name="Anthony Kamau A."/>
            <person name="Kamanda Ngugi D."/>
            <person name="Goker M."/>
            <person name="Klenk H.P."/>
            <person name="Bajic V."/>
            <person name="Stingl U."/>
        </authorList>
    </citation>
    <scope>NUCLEOTIDE SEQUENCE [LARGE SCALE GENOMIC DNA]</scope>
    <source>
        <strain evidence="5">SCGC-AAA259A05</strain>
    </source>
</reference>
<keyword evidence="6" id="KW-1185">Reference proteome</keyword>
<dbReference type="EMBL" id="LHXJ01000131">
    <property type="protein sequence ID" value="KXA88700.1"/>
    <property type="molecule type" value="Genomic_DNA"/>
</dbReference>